<evidence type="ECO:0000256" key="1">
    <source>
        <dbReference type="SAM" id="MobiDB-lite"/>
    </source>
</evidence>
<feature type="region of interest" description="Disordered" evidence="1">
    <location>
        <begin position="1"/>
        <end position="58"/>
    </location>
</feature>
<dbReference type="EMBL" id="JAUKUD010000007">
    <property type="protein sequence ID" value="KAK0737872.1"/>
    <property type="molecule type" value="Genomic_DNA"/>
</dbReference>
<comment type="caution">
    <text evidence="2">The sequence shown here is derived from an EMBL/GenBank/DDBJ whole genome shotgun (WGS) entry which is preliminary data.</text>
</comment>
<dbReference type="AlphaFoldDB" id="A0AA40EGQ6"/>
<evidence type="ECO:0000313" key="3">
    <source>
        <dbReference type="Proteomes" id="UP001172155"/>
    </source>
</evidence>
<feature type="compositionally biased region" description="Basic and acidic residues" evidence="1">
    <location>
        <begin position="1"/>
        <end position="45"/>
    </location>
</feature>
<protein>
    <submittedName>
        <fullName evidence="2">Uncharacterized protein</fullName>
    </submittedName>
</protein>
<name>A0AA40EGQ6_9PEZI</name>
<sequence length="100" mass="11726">MEGHCRAREGVRARLGVKHQDSQTVRGRERREHQASKHRQTERARCHQRPQLTEPRRRRTRSFWAIEVRQAEKAGGDQMPVAAWCLDRDVEAASSQQSER</sequence>
<gene>
    <name evidence="2" type="ORF">B0T18DRAFT_235898</name>
</gene>
<accession>A0AA40EGQ6</accession>
<proteinExistence type="predicted"/>
<keyword evidence="3" id="KW-1185">Reference proteome</keyword>
<reference evidence="2" key="1">
    <citation type="submission" date="2023-06" db="EMBL/GenBank/DDBJ databases">
        <title>Genome-scale phylogeny and comparative genomics of the fungal order Sordariales.</title>
        <authorList>
            <consortium name="Lawrence Berkeley National Laboratory"/>
            <person name="Hensen N."/>
            <person name="Bonometti L."/>
            <person name="Westerberg I."/>
            <person name="Brannstrom I.O."/>
            <person name="Guillou S."/>
            <person name="Cros-Aarteil S."/>
            <person name="Calhoun S."/>
            <person name="Haridas S."/>
            <person name="Kuo A."/>
            <person name="Mondo S."/>
            <person name="Pangilinan J."/>
            <person name="Riley R."/>
            <person name="LaButti K."/>
            <person name="Andreopoulos B."/>
            <person name="Lipzen A."/>
            <person name="Chen C."/>
            <person name="Yanf M."/>
            <person name="Daum C."/>
            <person name="Ng V."/>
            <person name="Clum A."/>
            <person name="Steindorff A."/>
            <person name="Ohm R."/>
            <person name="Martin F."/>
            <person name="Silar P."/>
            <person name="Natvig D."/>
            <person name="Lalanne C."/>
            <person name="Gautier V."/>
            <person name="Ament-velasquez S.L."/>
            <person name="Kruys A."/>
            <person name="Hutchinson M.I."/>
            <person name="Powell A.J."/>
            <person name="Barry K."/>
            <person name="Miller A.N."/>
            <person name="Grigoriev I.V."/>
            <person name="Debuchy R."/>
            <person name="Gladieux P."/>
            <person name="Thoren M.H."/>
            <person name="Johannesson H."/>
        </authorList>
    </citation>
    <scope>NUCLEOTIDE SEQUENCE</scope>
    <source>
        <strain evidence="2">SMH3187-1</strain>
    </source>
</reference>
<organism evidence="2 3">
    <name type="scientific">Schizothecium vesticola</name>
    <dbReference type="NCBI Taxonomy" id="314040"/>
    <lineage>
        <taxon>Eukaryota</taxon>
        <taxon>Fungi</taxon>
        <taxon>Dikarya</taxon>
        <taxon>Ascomycota</taxon>
        <taxon>Pezizomycotina</taxon>
        <taxon>Sordariomycetes</taxon>
        <taxon>Sordariomycetidae</taxon>
        <taxon>Sordariales</taxon>
        <taxon>Schizotheciaceae</taxon>
        <taxon>Schizothecium</taxon>
    </lineage>
</organism>
<evidence type="ECO:0000313" key="2">
    <source>
        <dbReference type="EMBL" id="KAK0737872.1"/>
    </source>
</evidence>
<dbReference type="Proteomes" id="UP001172155">
    <property type="component" value="Unassembled WGS sequence"/>
</dbReference>